<dbReference type="EMBL" id="ML178814">
    <property type="protein sequence ID" value="TFL07746.1"/>
    <property type="molecule type" value="Genomic_DNA"/>
</dbReference>
<protein>
    <recommendedName>
        <fullName evidence="1">Distal membrane-arm assembly complex protein 1-like domain-containing protein</fullName>
    </recommendedName>
</protein>
<organism evidence="2 3">
    <name type="scientific">Pterulicium gracile</name>
    <dbReference type="NCBI Taxonomy" id="1884261"/>
    <lineage>
        <taxon>Eukaryota</taxon>
        <taxon>Fungi</taxon>
        <taxon>Dikarya</taxon>
        <taxon>Basidiomycota</taxon>
        <taxon>Agaricomycotina</taxon>
        <taxon>Agaricomycetes</taxon>
        <taxon>Agaricomycetidae</taxon>
        <taxon>Agaricales</taxon>
        <taxon>Pleurotineae</taxon>
        <taxon>Pterulaceae</taxon>
        <taxon>Pterulicium</taxon>
    </lineage>
</organism>
<feature type="domain" description="Distal membrane-arm assembly complex protein 1-like" evidence="1">
    <location>
        <begin position="13"/>
        <end position="53"/>
    </location>
</feature>
<dbReference type="Proteomes" id="UP000305067">
    <property type="component" value="Unassembled WGS sequence"/>
</dbReference>
<evidence type="ECO:0000313" key="3">
    <source>
        <dbReference type="Proteomes" id="UP000305067"/>
    </source>
</evidence>
<accession>A0A5C3R0D0</accession>
<reference evidence="2 3" key="1">
    <citation type="journal article" date="2019" name="Nat. Ecol. Evol.">
        <title>Megaphylogeny resolves global patterns of mushroom evolution.</title>
        <authorList>
            <person name="Varga T."/>
            <person name="Krizsan K."/>
            <person name="Foldi C."/>
            <person name="Dima B."/>
            <person name="Sanchez-Garcia M."/>
            <person name="Sanchez-Ramirez S."/>
            <person name="Szollosi G.J."/>
            <person name="Szarkandi J.G."/>
            <person name="Papp V."/>
            <person name="Albert L."/>
            <person name="Andreopoulos W."/>
            <person name="Angelini C."/>
            <person name="Antonin V."/>
            <person name="Barry K.W."/>
            <person name="Bougher N.L."/>
            <person name="Buchanan P."/>
            <person name="Buyck B."/>
            <person name="Bense V."/>
            <person name="Catcheside P."/>
            <person name="Chovatia M."/>
            <person name="Cooper J."/>
            <person name="Damon W."/>
            <person name="Desjardin D."/>
            <person name="Finy P."/>
            <person name="Geml J."/>
            <person name="Haridas S."/>
            <person name="Hughes K."/>
            <person name="Justo A."/>
            <person name="Karasinski D."/>
            <person name="Kautmanova I."/>
            <person name="Kiss B."/>
            <person name="Kocsube S."/>
            <person name="Kotiranta H."/>
            <person name="LaButti K.M."/>
            <person name="Lechner B.E."/>
            <person name="Liimatainen K."/>
            <person name="Lipzen A."/>
            <person name="Lukacs Z."/>
            <person name="Mihaltcheva S."/>
            <person name="Morgado L.N."/>
            <person name="Niskanen T."/>
            <person name="Noordeloos M.E."/>
            <person name="Ohm R.A."/>
            <person name="Ortiz-Santana B."/>
            <person name="Ovrebo C."/>
            <person name="Racz N."/>
            <person name="Riley R."/>
            <person name="Savchenko A."/>
            <person name="Shiryaev A."/>
            <person name="Soop K."/>
            <person name="Spirin V."/>
            <person name="Szebenyi C."/>
            <person name="Tomsovsky M."/>
            <person name="Tulloss R.E."/>
            <person name="Uehling J."/>
            <person name="Grigoriev I.V."/>
            <person name="Vagvolgyi C."/>
            <person name="Papp T."/>
            <person name="Martin F.M."/>
            <person name="Miettinen O."/>
            <person name="Hibbett D.S."/>
            <person name="Nagy L.G."/>
        </authorList>
    </citation>
    <scope>NUCLEOTIDE SEQUENCE [LARGE SCALE GENOMIC DNA]</scope>
    <source>
        <strain evidence="2 3">CBS 309.79</strain>
    </source>
</reference>
<evidence type="ECO:0000313" key="2">
    <source>
        <dbReference type="EMBL" id="TFL07746.1"/>
    </source>
</evidence>
<sequence length="82" mass="8546">MSNPPPQVILNRDCLSCRLVGSGTLGGVGLYALYQTRPAAPGSAAGKRLVGVVGFGLLLASAIRWKQTSPQESPELQVQSPL</sequence>
<keyword evidence="3" id="KW-1185">Reference proteome</keyword>
<dbReference type="InterPro" id="IPR028036">
    <property type="entry name" value="DMAC1-like_dom"/>
</dbReference>
<gene>
    <name evidence="2" type="ORF">BDV98DRAFT_600012</name>
</gene>
<dbReference type="AlphaFoldDB" id="A0A5C3R0D0"/>
<name>A0A5C3R0D0_9AGAR</name>
<dbReference type="Pfam" id="PF15055">
    <property type="entry name" value="DMAC1_Dmo2"/>
    <property type="match status" value="1"/>
</dbReference>
<evidence type="ECO:0000259" key="1">
    <source>
        <dbReference type="Pfam" id="PF15055"/>
    </source>
</evidence>
<proteinExistence type="predicted"/>